<feature type="compositionally biased region" description="Low complexity" evidence="1">
    <location>
        <begin position="38"/>
        <end position="59"/>
    </location>
</feature>
<evidence type="ECO:0000313" key="2">
    <source>
        <dbReference type="EMBL" id="KIK53551.1"/>
    </source>
</evidence>
<dbReference type="OrthoDB" id="10630838at2759"/>
<organism evidence="2 3">
    <name type="scientific">Collybiopsis luxurians FD-317 M1</name>
    <dbReference type="NCBI Taxonomy" id="944289"/>
    <lineage>
        <taxon>Eukaryota</taxon>
        <taxon>Fungi</taxon>
        <taxon>Dikarya</taxon>
        <taxon>Basidiomycota</taxon>
        <taxon>Agaricomycotina</taxon>
        <taxon>Agaricomycetes</taxon>
        <taxon>Agaricomycetidae</taxon>
        <taxon>Agaricales</taxon>
        <taxon>Marasmiineae</taxon>
        <taxon>Omphalotaceae</taxon>
        <taxon>Collybiopsis</taxon>
        <taxon>Collybiopsis luxurians</taxon>
    </lineage>
</organism>
<protein>
    <submittedName>
        <fullName evidence="2">Uncharacterized protein</fullName>
    </submittedName>
</protein>
<name>A0A0D0BFY0_9AGAR</name>
<accession>A0A0D0BFY0</accession>
<evidence type="ECO:0000256" key="1">
    <source>
        <dbReference type="SAM" id="MobiDB-lite"/>
    </source>
</evidence>
<dbReference type="Proteomes" id="UP000053593">
    <property type="component" value="Unassembled WGS sequence"/>
</dbReference>
<feature type="compositionally biased region" description="Polar residues" evidence="1">
    <location>
        <begin position="27"/>
        <end position="37"/>
    </location>
</feature>
<dbReference type="HOGENOM" id="CLU_1107249_0_0_1"/>
<gene>
    <name evidence="2" type="ORF">GYMLUDRAFT_63630</name>
</gene>
<evidence type="ECO:0000313" key="3">
    <source>
        <dbReference type="Proteomes" id="UP000053593"/>
    </source>
</evidence>
<proteinExistence type="predicted"/>
<reference evidence="2 3" key="1">
    <citation type="submission" date="2014-04" db="EMBL/GenBank/DDBJ databases">
        <title>Evolutionary Origins and Diversification of the Mycorrhizal Mutualists.</title>
        <authorList>
            <consortium name="DOE Joint Genome Institute"/>
            <consortium name="Mycorrhizal Genomics Consortium"/>
            <person name="Kohler A."/>
            <person name="Kuo A."/>
            <person name="Nagy L.G."/>
            <person name="Floudas D."/>
            <person name="Copeland A."/>
            <person name="Barry K.W."/>
            <person name="Cichocki N."/>
            <person name="Veneault-Fourrey C."/>
            <person name="LaButti K."/>
            <person name="Lindquist E.A."/>
            <person name="Lipzen A."/>
            <person name="Lundell T."/>
            <person name="Morin E."/>
            <person name="Murat C."/>
            <person name="Riley R."/>
            <person name="Ohm R."/>
            <person name="Sun H."/>
            <person name="Tunlid A."/>
            <person name="Henrissat B."/>
            <person name="Grigoriev I.V."/>
            <person name="Hibbett D.S."/>
            <person name="Martin F."/>
        </authorList>
    </citation>
    <scope>NUCLEOTIDE SEQUENCE [LARGE SCALE GENOMIC DNA]</scope>
    <source>
        <strain evidence="2 3">FD-317 M1</strain>
    </source>
</reference>
<feature type="region of interest" description="Disordered" evidence="1">
    <location>
        <begin position="1"/>
        <end position="72"/>
    </location>
</feature>
<keyword evidence="3" id="KW-1185">Reference proteome</keyword>
<dbReference type="AlphaFoldDB" id="A0A0D0BFY0"/>
<dbReference type="EMBL" id="KN834827">
    <property type="protein sequence ID" value="KIK53551.1"/>
    <property type="molecule type" value="Genomic_DNA"/>
</dbReference>
<feature type="compositionally biased region" description="Low complexity" evidence="1">
    <location>
        <begin position="7"/>
        <end position="26"/>
    </location>
</feature>
<sequence length="251" mass="28147">MDLLQNVASPTTDTPASSTAVASSTANLQVSSTAVMESSQAHESSSASSAVNSTALTSSQPSQPKRKCRKPGNWGNFPPEYLKFLFAHIPEYLALSGCCEKTQWKEKFLTKLWSQFPWHTSVEPPDSDFTDAAIAAFELDSETQQLHSSSASENTEESRITARMKIKQNEIFKAGEIQLHHWFNHQVQKNIQKGGGEAFAAVTKQLIFTVNKNPLWLMADYKFWMSHPDYRPEFLQQYEIKVTGNEPARNN</sequence>